<dbReference type="Proteomes" id="UP000037600">
    <property type="component" value="Unassembled WGS sequence"/>
</dbReference>
<evidence type="ECO:0000313" key="1">
    <source>
        <dbReference type="EMBL" id="KMT66287.1"/>
    </source>
</evidence>
<dbReference type="Gene3D" id="2.120.10.10">
    <property type="match status" value="1"/>
</dbReference>
<protein>
    <submittedName>
        <fullName evidence="1">Uncharacterized protein</fullName>
    </submittedName>
</protein>
<dbReference type="EMBL" id="LAZL01000005">
    <property type="protein sequence ID" value="KMT66287.1"/>
    <property type="molecule type" value="Genomic_DNA"/>
</dbReference>
<dbReference type="SUPFAM" id="SSF75005">
    <property type="entry name" value="Arabinanase/levansucrase/invertase"/>
    <property type="match status" value="1"/>
</dbReference>
<name>A0A0J8GU69_9ALTE</name>
<sequence length="313" mass="36016">MKLISTQSIWQNNQHNAFTDLVEYQGRYFCCFRQATNHVSKDGIVRILVSDDLENWQLISTESYHLADLRDPKLTIHPSGKLLLTYYRKRFTPAGQCIANENCVSFSTTAISWSQPKVLGENNWWLWRYRFYQNTGLAIAYNRSQNTVHLYQGDPLASFHKVKDPLFSLSSHGKGYPNESDILFTEDGTAICILRRDADSFSAQLGIAKLGYQNWQWYDLAEYVGGPAMLRLSNGKIIVAGRRWIANRLKKQLTTWIFELDLDNKKLIPLLELESAGDNSYPAMIEKQGKLYVSYYSQHSNRKCAIYLASIDL</sequence>
<proteinExistence type="predicted"/>
<dbReference type="InterPro" id="IPR023296">
    <property type="entry name" value="Glyco_hydro_beta-prop_sf"/>
</dbReference>
<comment type="caution">
    <text evidence="1">The sequence shown here is derived from an EMBL/GenBank/DDBJ whole genome shotgun (WGS) entry which is preliminary data.</text>
</comment>
<dbReference type="STRING" id="1513271.XM47_04665"/>
<keyword evidence="2" id="KW-1185">Reference proteome</keyword>
<organism evidence="1 2">
    <name type="scientific">Catenovulum maritimum</name>
    <dbReference type="NCBI Taxonomy" id="1513271"/>
    <lineage>
        <taxon>Bacteria</taxon>
        <taxon>Pseudomonadati</taxon>
        <taxon>Pseudomonadota</taxon>
        <taxon>Gammaproteobacteria</taxon>
        <taxon>Alteromonadales</taxon>
        <taxon>Alteromonadaceae</taxon>
        <taxon>Catenovulum</taxon>
    </lineage>
</organism>
<evidence type="ECO:0000313" key="2">
    <source>
        <dbReference type="Proteomes" id="UP000037600"/>
    </source>
</evidence>
<dbReference type="AlphaFoldDB" id="A0A0J8GU69"/>
<accession>A0A0J8GU69</accession>
<gene>
    <name evidence="1" type="ORF">XM47_04665</name>
</gene>
<dbReference type="OrthoDB" id="20875at2"/>
<dbReference type="RefSeq" id="WP_048690287.1">
    <property type="nucleotide sequence ID" value="NZ_KQ130484.1"/>
</dbReference>
<reference evidence="1 2" key="1">
    <citation type="submission" date="2015-04" db="EMBL/GenBank/DDBJ databases">
        <title>Draft Genome Sequence of the Novel Agar-Digesting Marine Bacterium Q1.</title>
        <authorList>
            <person name="Li Y."/>
            <person name="Li D."/>
            <person name="Chen G."/>
            <person name="Du Z."/>
        </authorList>
    </citation>
    <scope>NUCLEOTIDE SEQUENCE [LARGE SCALE GENOMIC DNA]</scope>
    <source>
        <strain evidence="1 2">Q1</strain>
    </source>
</reference>